<name>A0A2K9NDQ0_9PROT</name>
<dbReference type="GO" id="GO:0003677">
    <property type="term" value="F:DNA binding"/>
    <property type="evidence" value="ECO:0007669"/>
    <property type="project" value="UniProtKB-KW"/>
</dbReference>
<dbReference type="PANTHER" id="PTHR30204">
    <property type="entry name" value="REDOX-CYCLING DRUG-SENSING TRANSCRIPTIONAL ACTIVATOR SOXR"/>
    <property type="match status" value="1"/>
</dbReference>
<keyword evidence="1" id="KW-0678">Repressor</keyword>
<dbReference type="EMBL" id="CP025611">
    <property type="protein sequence ID" value="AUN30305.1"/>
    <property type="molecule type" value="Genomic_DNA"/>
</dbReference>
<dbReference type="InterPro" id="IPR047057">
    <property type="entry name" value="MerR_fam"/>
</dbReference>
<dbReference type="PROSITE" id="PS50937">
    <property type="entry name" value="HTH_MERR_2"/>
    <property type="match status" value="1"/>
</dbReference>
<dbReference type="Gene3D" id="1.10.1660.10">
    <property type="match status" value="1"/>
</dbReference>
<gene>
    <name evidence="5" type="ORF">C0V82_08725</name>
</gene>
<keyword evidence="6" id="KW-1185">Reference proteome</keyword>
<keyword evidence="4" id="KW-0804">Transcription</keyword>
<keyword evidence="2" id="KW-0805">Transcription regulation</keyword>
<dbReference type="CDD" id="cd00592">
    <property type="entry name" value="HTH_MerR-like"/>
    <property type="match status" value="1"/>
</dbReference>
<reference evidence="5 6" key="1">
    <citation type="submission" date="2017-12" db="EMBL/GenBank/DDBJ databases">
        <title>Genomes of bacteria within cyanobacterial aggregates.</title>
        <authorList>
            <person name="Cai H."/>
        </authorList>
    </citation>
    <scope>NUCLEOTIDE SEQUENCE [LARGE SCALE GENOMIC DNA]</scope>
    <source>
        <strain evidence="5 6">TH16</strain>
    </source>
</reference>
<dbReference type="PROSITE" id="PS00552">
    <property type="entry name" value="HTH_MERR_1"/>
    <property type="match status" value="1"/>
</dbReference>
<protein>
    <submittedName>
        <fullName evidence="5">MerR family transcriptional regulator</fullName>
    </submittedName>
</protein>
<dbReference type="PANTHER" id="PTHR30204:SF69">
    <property type="entry name" value="MERR-FAMILY TRANSCRIPTIONAL REGULATOR"/>
    <property type="match status" value="1"/>
</dbReference>
<dbReference type="RefSeq" id="WP_102111997.1">
    <property type="nucleotide sequence ID" value="NZ_BMGN01000002.1"/>
</dbReference>
<evidence type="ECO:0000256" key="1">
    <source>
        <dbReference type="ARBA" id="ARBA00022491"/>
    </source>
</evidence>
<dbReference type="AlphaFoldDB" id="A0A2K9NDQ0"/>
<sequence>MAKAGPYLRCAAAARRLGVTAKALRVYEAHGLVRAERTAAGWRVYGPDQIARLHQVIALKSFGFPLSRIAELLSGGMPDLATFLEWHEQMLCQEAERIDRARRLLGTARLKLARGDGLSLDDLMTLSKETTMTENRTENLAAAYAAVASKHFTAADQAILTANGYRGMDKPDADWDALSQEAARLMKTVDPASAEAMDLARRWMGKVFEVTGGDPALTEKMRTVARELNGHPDFAAASSSSNEMTDFITKAYGAAIAAGILPKPVSAA</sequence>
<evidence type="ECO:0000313" key="6">
    <source>
        <dbReference type="Proteomes" id="UP000234752"/>
    </source>
</evidence>
<dbReference type="InterPro" id="IPR009061">
    <property type="entry name" value="DNA-bd_dom_put_sf"/>
</dbReference>
<dbReference type="InterPro" id="IPR000551">
    <property type="entry name" value="MerR-type_HTH_dom"/>
</dbReference>
<evidence type="ECO:0000256" key="2">
    <source>
        <dbReference type="ARBA" id="ARBA00023015"/>
    </source>
</evidence>
<evidence type="ECO:0000256" key="4">
    <source>
        <dbReference type="ARBA" id="ARBA00023163"/>
    </source>
</evidence>
<accession>A0A2K9NDQ0</accession>
<dbReference type="OrthoDB" id="9803659at2"/>
<organism evidence="5 6">
    <name type="scientific">Niveispirillum cyanobacteriorum</name>
    <dbReference type="NCBI Taxonomy" id="1612173"/>
    <lineage>
        <taxon>Bacteria</taxon>
        <taxon>Pseudomonadati</taxon>
        <taxon>Pseudomonadota</taxon>
        <taxon>Alphaproteobacteria</taxon>
        <taxon>Rhodospirillales</taxon>
        <taxon>Azospirillaceae</taxon>
        <taxon>Niveispirillum</taxon>
    </lineage>
</organism>
<dbReference type="Pfam" id="PF13411">
    <property type="entry name" value="MerR_1"/>
    <property type="match status" value="1"/>
</dbReference>
<proteinExistence type="predicted"/>
<evidence type="ECO:0000313" key="5">
    <source>
        <dbReference type="EMBL" id="AUN30305.1"/>
    </source>
</evidence>
<dbReference type="KEGG" id="ncb:C0V82_08725"/>
<dbReference type="SUPFAM" id="SSF46955">
    <property type="entry name" value="Putative DNA-binding domain"/>
    <property type="match status" value="1"/>
</dbReference>
<dbReference type="SMART" id="SM00422">
    <property type="entry name" value="HTH_MERR"/>
    <property type="match status" value="1"/>
</dbReference>
<dbReference type="Proteomes" id="UP000234752">
    <property type="component" value="Chromosome eg_1"/>
</dbReference>
<dbReference type="GO" id="GO:0003700">
    <property type="term" value="F:DNA-binding transcription factor activity"/>
    <property type="evidence" value="ECO:0007669"/>
    <property type="project" value="InterPro"/>
</dbReference>
<keyword evidence="3" id="KW-0238">DNA-binding</keyword>
<evidence type="ECO:0000256" key="3">
    <source>
        <dbReference type="ARBA" id="ARBA00023125"/>
    </source>
</evidence>